<feature type="compositionally biased region" description="Basic and acidic residues" evidence="1">
    <location>
        <begin position="979"/>
        <end position="1012"/>
    </location>
</feature>
<feature type="compositionally biased region" description="Polar residues" evidence="1">
    <location>
        <begin position="754"/>
        <end position="781"/>
    </location>
</feature>
<dbReference type="Gene3D" id="2.30.42.10">
    <property type="match status" value="1"/>
</dbReference>
<feature type="compositionally biased region" description="Low complexity" evidence="1">
    <location>
        <begin position="537"/>
        <end position="553"/>
    </location>
</feature>
<feature type="compositionally biased region" description="Basic and acidic residues" evidence="1">
    <location>
        <begin position="855"/>
        <end position="885"/>
    </location>
</feature>
<feature type="region of interest" description="Disordered" evidence="1">
    <location>
        <begin position="404"/>
        <end position="587"/>
    </location>
</feature>
<dbReference type="InterPro" id="IPR036034">
    <property type="entry name" value="PDZ_sf"/>
</dbReference>
<keyword evidence="3" id="KW-1185">Reference proteome</keyword>
<accession>A0A0M8ZWD3</accession>
<feature type="compositionally biased region" description="Low complexity" evidence="1">
    <location>
        <begin position="451"/>
        <end position="473"/>
    </location>
</feature>
<proteinExistence type="predicted"/>
<organism evidence="2 3">
    <name type="scientific">Melipona quadrifasciata</name>
    <dbReference type="NCBI Taxonomy" id="166423"/>
    <lineage>
        <taxon>Eukaryota</taxon>
        <taxon>Metazoa</taxon>
        <taxon>Ecdysozoa</taxon>
        <taxon>Arthropoda</taxon>
        <taxon>Hexapoda</taxon>
        <taxon>Insecta</taxon>
        <taxon>Pterygota</taxon>
        <taxon>Neoptera</taxon>
        <taxon>Endopterygota</taxon>
        <taxon>Hymenoptera</taxon>
        <taxon>Apocrita</taxon>
        <taxon>Aculeata</taxon>
        <taxon>Apoidea</taxon>
        <taxon>Anthophila</taxon>
        <taxon>Apidae</taxon>
        <taxon>Melipona</taxon>
    </lineage>
</organism>
<reference evidence="2 3" key="1">
    <citation type="submission" date="2015-07" db="EMBL/GenBank/DDBJ databases">
        <title>The genome of Melipona quadrifasciata.</title>
        <authorList>
            <person name="Pan H."/>
            <person name="Kapheim K."/>
        </authorList>
    </citation>
    <scope>NUCLEOTIDE SEQUENCE [LARGE SCALE GENOMIC DNA]</scope>
    <source>
        <strain evidence="2">0111107301</strain>
        <tissue evidence="2">Whole body</tissue>
    </source>
</reference>
<dbReference type="OrthoDB" id="42382at2759"/>
<feature type="region of interest" description="Disordered" evidence="1">
    <location>
        <begin position="918"/>
        <end position="1104"/>
    </location>
</feature>
<feature type="compositionally biased region" description="Pro residues" evidence="1">
    <location>
        <begin position="418"/>
        <end position="429"/>
    </location>
</feature>
<dbReference type="STRING" id="166423.A0A0M8ZWD3"/>
<feature type="compositionally biased region" description="Acidic residues" evidence="1">
    <location>
        <begin position="955"/>
        <end position="964"/>
    </location>
</feature>
<evidence type="ECO:0000313" key="2">
    <source>
        <dbReference type="EMBL" id="KOX70963.1"/>
    </source>
</evidence>
<feature type="compositionally biased region" description="Polar residues" evidence="1">
    <location>
        <begin position="1022"/>
        <end position="1031"/>
    </location>
</feature>
<feature type="compositionally biased region" description="Basic and acidic residues" evidence="1">
    <location>
        <begin position="1087"/>
        <end position="1104"/>
    </location>
</feature>
<protein>
    <recommendedName>
        <fullName evidence="4">PDZ domain-containing protein</fullName>
    </recommendedName>
</protein>
<dbReference type="AlphaFoldDB" id="A0A0M8ZWD3"/>
<dbReference type="Proteomes" id="UP000053105">
    <property type="component" value="Unassembled WGS sequence"/>
</dbReference>
<feature type="compositionally biased region" description="Basic and acidic residues" evidence="1">
    <location>
        <begin position="508"/>
        <end position="523"/>
    </location>
</feature>
<feature type="region of interest" description="Disordered" evidence="1">
    <location>
        <begin position="720"/>
        <end position="903"/>
    </location>
</feature>
<feature type="compositionally biased region" description="Basic and acidic residues" evidence="1">
    <location>
        <begin position="404"/>
        <end position="416"/>
    </location>
</feature>
<evidence type="ECO:0000313" key="3">
    <source>
        <dbReference type="Proteomes" id="UP000053105"/>
    </source>
</evidence>
<feature type="compositionally biased region" description="Low complexity" evidence="1">
    <location>
        <begin position="566"/>
        <end position="578"/>
    </location>
</feature>
<sequence length="1115" mass="122031">MRPSELDQKRAASGMVTCCRSVSSGLLIQSRPALSRLFDKPITRPGNRAVHLLGCGIVLGVKADEQLEGSVPQRRARLHRSSDYNQSNVTPILVRIGSSKNRINGESGDNCCRPSARRSLASASRETGSDCARSGIARGNLSAGYDTDRLQWLRTCFQGVAGIPDCKDQRRCDEWNAALRTIRKMDVAKSVATEEFVTVVSVESQPPPPPPPENFVTVLSIGTGKKEDDAPLPTIPIAASAKSASNGVDGPLEEEVEVYRLPGERLGFGLKFEGGNKTSERVRRLFVQSCAEQSPASRAKCSWGILGEGDEVYHDNYATSTSPYDNYDTLGIANLRGAGARNERVASHTPIMSHNVPRFQVLSIDGVPVTHMTRLDCVRRLKESQLVIKLMVRCRGALRPEVVSAEKKNSPERSKVPPELPSVPPPVPPRKLRQARGLADGEANPSPVKKSWSGSRSQSSSQSSSQNGSPSSQPANQPDSKSTSFESCESSPRSNGSVLLQESPKGSIAKERSPELAKSKQEPPEAMVYMDARSQCGSTHGSTSDDTGSSMSTVIDRFSSTSDRVSTISTVSTASTTSEQPGEQLSRVDQDFVDRSADRDSQLSKAICPFENLSDDYQSSNPTPDYLLRRLASSEAVTHVESRGEVEKITAVVAPNTVLIEETITFQPPLSFQDAPLSYGHEARPDLFYTADLAADSTTHFRPIKDDVELVERVNSVHCEEFHSSSTSESLAKRKEAAPSSRTPPPLPARNHVNRITVNQPSSDSRSQKPSDQPSSETPDNQDAPVLPPKPLPRRDVKIRRKRPPPPPPPPAILPRTEVKPSSLPESRQTSFEKEDDNDEPDAGKLDELACVVRAKLEDRSKTTDLDDRRDSADEVADSDKKRTEETDDTESMENYDPREDEGFRTNKVLEIIEIRKAKAFSPRGANPTLRDVKDNAVKSNHQGPELGASVSSEVSEDSDDEGEQITKFNEPIDELEDRESVGSEGLERSRDIDPPVKNDGRRESSESEDSYRSCNDISVHALTTNRAPSNSEITDEEDTSEESDEGDYYWQSNLATIGEEEETNSLEYTNPNNEESKDNGAGVAGKAEREESPGKEDELDANGKCEYSDVFIIL</sequence>
<name>A0A0M8ZWD3_9HYME</name>
<feature type="compositionally biased region" description="Acidic residues" evidence="1">
    <location>
        <begin position="1034"/>
        <end position="1048"/>
    </location>
</feature>
<evidence type="ECO:0008006" key="4">
    <source>
        <dbReference type="Google" id="ProtNLM"/>
    </source>
</evidence>
<evidence type="ECO:0000256" key="1">
    <source>
        <dbReference type="SAM" id="MobiDB-lite"/>
    </source>
</evidence>
<gene>
    <name evidence="2" type="ORF">WN51_03392</name>
</gene>
<dbReference type="EMBL" id="KQ435850">
    <property type="protein sequence ID" value="KOX70963.1"/>
    <property type="molecule type" value="Genomic_DNA"/>
</dbReference>
<feature type="compositionally biased region" description="Low complexity" evidence="1">
    <location>
        <begin position="480"/>
        <end position="494"/>
    </location>
</feature>